<gene>
    <name evidence="2" type="ORF">WA026_021748</name>
</gene>
<proteinExistence type="predicted"/>
<protein>
    <submittedName>
        <fullName evidence="2">Uncharacterized protein</fullName>
    </submittedName>
</protein>
<dbReference type="EMBL" id="JARQZJ010000017">
    <property type="protein sequence ID" value="KAK9873259.1"/>
    <property type="molecule type" value="Genomic_DNA"/>
</dbReference>
<dbReference type="Proteomes" id="UP001431783">
    <property type="component" value="Unassembled WGS sequence"/>
</dbReference>
<name>A0AAW1TR25_9CUCU</name>
<evidence type="ECO:0000313" key="2">
    <source>
        <dbReference type="EMBL" id="KAK9873259.1"/>
    </source>
</evidence>
<organism evidence="2 3">
    <name type="scientific">Henosepilachna vigintioctopunctata</name>
    <dbReference type="NCBI Taxonomy" id="420089"/>
    <lineage>
        <taxon>Eukaryota</taxon>
        <taxon>Metazoa</taxon>
        <taxon>Ecdysozoa</taxon>
        <taxon>Arthropoda</taxon>
        <taxon>Hexapoda</taxon>
        <taxon>Insecta</taxon>
        <taxon>Pterygota</taxon>
        <taxon>Neoptera</taxon>
        <taxon>Endopterygota</taxon>
        <taxon>Coleoptera</taxon>
        <taxon>Polyphaga</taxon>
        <taxon>Cucujiformia</taxon>
        <taxon>Coccinelloidea</taxon>
        <taxon>Coccinellidae</taxon>
        <taxon>Epilachninae</taxon>
        <taxon>Epilachnini</taxon>
        <taxon>Henosepilachna</taxon>
    </lineage>
</organism>
<comment type="caution">
    <text evidence="2">The sequence shown here is derived from an EMBL/GenBank/DDBJ whole genome shotgun (WGS) entry which is preliminary data.</text>
</comment>
<reference evidence="2 3" key="1">
    <citation type="submission" date="2023-03" db="EMBL/GenBank/DDBJ databases">
        <title>Genome insight into feeding habits of ladybird beetles.</title>
        <authorList>
            <person name="Li H.-S."/>
            <person name="Huang Y.-H."/>
            <person name="Pang H."/>
        </authorList>
    </citation>
    <scope>NUCLEOTIDE SEQUENCE [LARGE SCALE GENOMIC DNA]</scope>
    <source>
        <strain evidence="2">SYSU_2023b</strain>
        <tissue evidence="2">Whole body</tissue>
    </source>
</reference>
<sequence length="147" mass="16534">MFNESNLNGDGSIDESVRSPSEDSGMTKTYRKIKDHNNKSGNSANHWPYLTLMDDLMADKPSITPVAVCSFTVKKKLYPKVVVEVAVVIIWIMKQTKKAKSTPASHSIAAFEDRSMKSEQNKERRFKDFMGFKAQKAEGLISTKNDL</sequence>
<evidence type="ECO:0000313" key="3">
    <source>
        <dbReference type="Proteomes" id="UP001431783"/>
    </source>
</evidence>
<feature type="region of interest" description="Disordered" evidence="1">
    <location>
        <begin position="1"/>
        <end position="27"/>
    </location>
</feature>
<keyword evidence="3" id="KW-1185">Reference proteome</keyword>
<dbReference type="AlphaFoldDB" id="A0AAW1TR25"/>
<accession>A0AAW1TR25</accession>
<evidence type="ECO:0000256" key="1">
    <source>
        <dbReference type="SAM" id="MobiDB-lite"/>
    </source>
</evidence>